<evidence type="ECO:0000256" key="1">
    <source>
        <dbReference type="SAM" id="MobiDB-lite"/>
    </source>
</evidence>
<name>A0A3R9YHA9_9HYPH</name>
<dbReference type="Proteomes" id="UP000278398">
    <property type="component" value="Unassembled WGS sequence"/>
</dbReference>
<keyword evidence="3" id="KW-1185">Reference proteome</keyword>
<accession>A0A3R9YHA9</accession>
<comment type="caution">
    <text evidence="2">The sequence shown here is derived from an EMBL/GenBank/DDBJ whole genome shotgun (WGS) entry which is preliminary data.</text>
</comment>
<feature type="non-terminal residue" evidence="2">
    <location>
        <position position="211"/>
    </location>
</feature>
<protein>
    <recommendedName>
        <fullName evidence="4">DUF3618 domain-containing protein</fullName>
    </recommendedName>
</protein>
<dbReference type="EMBL" id="RWKW01000011">
    <property type="protein sequence ID" value="RST87733.1"/>
    <property type="molecule type" value="Genomic_DNA"/>
</dbReference>
<reference evidence="2 3" key="1">
    <citation type="submission" date="2018-12" db="EMBL/GenBank/DDBJ databases">
        <title>Mesorhizobium carbonis sp. nov., isolated from coal mine water.</title>
        <authorList>
            <person name="Xin W."/>
            <person name="Xu Z."/>
            <person name="Xiang F."/>
            <person name="Zhang J."/>
            <person name="Xi L."/>
            <person name="Liu J."/>
        </authorList>
    </citation>
    <scope>NUCLEOTIDE SEQUENCE [LARGE SCALE GENOMIC DNA]</scope>
    <source>
        <strain evidence="2 3">B2.3</strain>
    </source>
</reference>
<dbReference type="AlphaFoldDB" id="A0A3R9YHA9"/>
<sequence length="211" mass="22119">MKSSTEHERHAEEVRARMAGTAEQIRDRMSPGQLVDEVFRYMGDSNGSAAVSNLGRQVRDNPLSLALIGAGMAWLFAGPRPVRREYYPYPDDGGFGYDGDSAFYPDGAVDDGVIGNTPRRGTGPVQTGAGGLGYLEARDGNGVDTSTWSERAGDAAHRVSDAGHSVADAASRLGADAADAVRDAKDRASAYAADAGHYAADAGRQAARAGR</sequence>
<evidence type="ECO:0000313" key="2">
    <source>
        <dbReference type="EMBL" id="RST87733.1"/>
    </source>
</evidence>
<feature type="region of interest" description="Disordered" evidence="1">
    <location>
        <begin position="1"/>
        <end position="29"/>
    </location>
</feature>
<gene>
    <name evidence="2" type="ORF">EJC49_03740</name>
</gene>
<evidence type="ECO:0000313" key="3">
    <source>
        <dbReference type="Proteomes" id="UP000278398"/>
    </source>
</evidence>
<proteinExistence type="predicted"/>
<organism evidence="2 3">
    <name type="scientific">Aquibium carbonis</name>
    <dbReference type="NCBI Taxonomy" id="2495581"/>
    <lineage>
        <taxon>Bacteria</taxon>
        <taxon>Pseudomonadati</taxon>
        <taxon>Pseudomonadota</taxon>
        <taxon>Alphaproteobacteria</taxon>
        <taxon>Hyphomicrobiales</taxon>
        <taxon>Phyllobacteriaceae</taxon>
        <taxon>Aquibium</taxon>
    </lineage>
</organism>
<evidence type="ECO:0008006" key="4">
    <source>
        <dbReference type="Google" id="ProtNLM"/>
    </source>
</evidence>
<feature type="compositionally biased region" description="Basic and acidic residues" evidence="1">
    <location>
        <begin position="1"/>
        <end position="16"/>
    </location>
</feature>